<dbReference type="AlphaFoldDB" id="A0AAP2W5A0"/>
<evidence type="ECO:0000259" key="7">
    <source>
        <dbReference type="PROSITE" id="PS51918"/>
    </source>
</evidence>
<dbReference type="Proteomes" id="UP001320159">
    <property type="component" value="Unassembled WGS sequence"/>
</dbReference>
<comment type="caution">
    <text evidence="8">The sequence shown here is derived from an EMBL/GenBank/DDBJ whole genome shotgun (WGS) entry which is preliminary data.</text>
</comment>
<evidence type="ECO:0000259" key="6">
    <source>
        <dbReference type="PROSITE" id="PS51332"/>
    </source>
</evidence>
<dbReference type="Pfam" id="PF04055">
    <property type="entry name" value="Radical_SAM"/>
    <property type="match status" value="1"/>
</dbReference>
<dbReference type="SFLD" id="SFLDS00029">
    <property type="entry name" value="Radical_SAM"/>
    <property type="match status" value="1"/>
</dbReference>
<dbReference type="InterPro" id="IPR007197">
    <property type="entry name" value="rSAM"/>
</dbReference>
<evidence type="ECO:0000256" key="3">
    <source>
        <dbReference type="ARBA" id="ARBA00022723"/>
    </source>
</evidence>
<keyword evidence="2" id="KW-0949">S-adenosyl-L-methionine</keyword>
<dbReference type="PANTHER" id="PTHR43409">
    <property type="entry name" value="ANAEROBIC MAGNESIUM-PROTOPORPHYRIN IX MONOMETHYL ESTER CYCLASE-RELATED"/>
    <property type="match status" value="1"/>
</dbReference>
<keyword evidence="4" id="KW-0408">Iron</keyword>
<dbReference type="InterPro" id="IPR034466">
    <property type="entry name" value="Methyltransferase_Class_B"/>
</dbReference>
<keyword evidence="9" id="KW-1185">Reference proteome</keyword>
<evidence type="ECO:0000256" key="2">
    <source>
        <dbReference type="ARBA" id="ARBA00022691"/>
    </source>
</evidence>
<dbReference type="GO" id="GO:0031419">
    <property type="term" value="F:cobalamin binding"/>
    <property type="evidence" value="ECO:0007669"/>
    <property type="project" value="InterPro"/>
</dbReference>
<dbReference type="GO" id="GO:0051539">
    <property type="term" value="F:4 iron, 4 sulfur cluster binding"/>
    <property type="evidence" value="ECO:0007669"/>
    <property type="project" value="UniProtKB-KW"/>
</dbReference>
<dbReference type="SFLD" id="SFLDG01123">
    <property type="entry name" value="methyltransferase_(Class_B)"/>
    <property type="match status" value="1"/>
</dbReference>
<dbReference type="PROSITE" id="PS51332">
    <property type="entry name" value="B12_BINDING"/>
    <property type="match status" value="1"/>
</dbReference>
<dbReference type="InterPro" id="IPR058240">
    <property type="entry name" value="rSAM_sf"/>
</dbReference>
<dbReference type="SFLD" id="SFLDG01082">
    <property type="entry name" value="B12-binding_domain_containing"/>
    <property type="match status" value="1"/>
</dbReference>
<dbReference type="RefSeq" id="WP_230740749.1">
    <property type="nucleotide sequence ID" value="NZ_PGCK01000002.1"/>
</dbReference>
<protein>
    <recommendedName>
        <fullName evidence="10">Radical SAM superfamily enzyme YgiQ, UPF0313 family</fullName>
    </recommendedName>
</protein>
<dbReference type="GO" id="GO:0046872">
    <property type="term" value="F:metal ion binding"/>
    <property type="evidence" value="ECO:0007669"/>
    <property type="project" value="UniProtKB-KW"/>
</dbReference>
<dbReference type="PROSITE" id="PS51918">
    <property type="entry name" value="RADICAL_SAM"/>
    <property type="match status" value="1"/>
</dbReference>
<dbReference type="PANTHER" id="PTHR43409:SF16">
    <property type="entry name" value="SLR0320 PROTEIN"/>
    <property type="match status" value="1"/>
</dbReference>
<dbReference type="InterPro" id="IPR006638">
    <property type="entry name" value="Elp3/MiaA/NifB-like_rSAM"/>
</dbReference>
<evidence type="ECO:0008006" key="10">
    <source>
        <dbReference type="Google" id="ProtNLM"/>
    </source>
</evidence>
<evidence type="ECO:0000313" key="9">
    <source>
        <dbReference type="Proteomes" id="UP001320159"/>
    </source>
</evidence>
<comment type="cofactor">
    <cofactor evidence="1">
        <name>[4Fe-4S] cluster</name>
        <dbReference type="ChEBI" id="CHEBI:49883"/>
    </cofactor>
</comment>
<dbReference type="EMBL" id="PGCK01000002">
    <property type="protein sequence ID" value="MCD1294103.1"/>
    <property type="molecule type" value="Genomic_DNA"/>
</dbReference>
<dbReference type="GO" id="GO:0005829">
    <property type="term" value="C:cytosol"/>
    <property type="evidence" value="ECO:0007669"/>
    <property type="project" value="TreeGrafter"/>
</dbReference>
<name>A0AAP2W5A0_9EURY</name>
<evidence type="ECO:0000256" key="1">
    <source>
        <dbReference type="ARBA" id="ARBA00001966"/>
    </source>
</evidence>
<feature type="domain" description="B12-binding" evidence="6">
    <location>
        <begin position="32"/>
        <end position="167"/>
    </location>
</feature>
<reference evidence="8 9" key="1">
    <citation type="submission" date="2017-11" db="EMBL/GenBank/DDBJ databases">
        <title>Isolation and Characterization of Family Methanocellaceae Species from Potential Methane Hydrate Area Offshore Southwestern Taiwan.</title>
        <authorList>
            <person name="Zhang W.-L."/>
            <person name="Chen W.-C."/>
            <person name="Lai M.-C."/>
            <person name="Chen S.-C."/>
        </authorList>
    </citation>
    <scope>NUCLEOTIDE SEQUENCE [LARGE SCALE GENOMIC DNA]</scope>
    <source>
        <strain evidence="8 9">CWC-04</strain>
    </source>
</reference>
<feature type="domain" description="Radical SAM core" evidence="7">
    <location>
        <begin position="209"/>
        <end position="433"/>
    </location>
</feature>
<dbReference type="InterPro" id="IPR051198">
    <property type="entry name" value="BchE-like"/>
</dbReference>
<dbReference type="SMART" id="SM00729">
    <property type="entry name" value="Elp3"/>
    <property type="match status" value="1"/>
</dbReference>
<accession>A0AAP2W5A0</accession>
<dbReference type="SUPFAM" id="SSF102114">
    <property type="entry name" value="Radical SAM enzymes"/>
    <property type="match status" value="1"/>
</dbReference>
<keyword evidence="3" id="KW-0479">Metal-binding</keyword>
<keyword evidence="5" id="KW-0411">Iron-sulfur</keyword>
<dbReference type="InterPro" id="IPR006158">
    <property type="entry name" value="Cobalamin-bd"/>
</dbReference>
<dbReference type="InterPro" id="IPR023404">
    <property type="entry name" value="rSAM_horseshoe"/>
</dbReference>
<gene>
    <name evidence="8" type="ORF">CUJ83_03725</name>
</gene>
<sequence length="495" mass="55884">MNIVLVNPPEIPGHMSFRDMAGGLGTSPGISFLKSLFYNFNLEQHSGPPMDLLYSASVLESSGNSVEIVDALAMRMSAEQTITNAVKKDPDAIGVRISLPSLIPDIKLINGIKERCPSAKVFGFGPVIKNTYDHWIDEFKGDFLLFGEPEAVISDVLASGDIRSCEGVLYRDDEGLKITSDWVYCQDIESLPYPAWHLIPLKYYAFRHKVEDFTFYVLSSRGCPNKCNMCPYPVHHGRKWRSRGPESVLGELIYLKERFGATNIQFRDPNFALNKNRLVGLCNSIVGSGRRWRWTCEVDLQNLNEELINIMAKAGCARIMTGIESTDDSTLSEIGQDPGSVPKIERMIDVCRSHNIDLTGFYIVGFPGETWDSVSRNLDYARKINIRSVVSLMTPYHGTGLREDALKEKLIKEDAGFGSYDGFNCVIRSRQMDFGDIELAWKYMSSELDYVNSELMFRKYSDARKLGALVKMAENRIRYMPVRSQAKKKLTSYKN</sequence>
<dbReference type="Gene3D" id="3.80.30.20">
    <property type="entry name" value="tm_1862 like domain"/>
    <property type="match status" value="1"/>
</dbReference>
<proteinExistence type="predicted"/>
<dbReference type="GO" id="GO:0003824">
    <property type="term" value="F:catalytic activity"/>
    <property type="evidence" value="ECO:0007669"/>
    <property type="project" value="InterPro"/>
</dbReference>
<organism evidence="8 9">
    <name type="scientific">Methanooceanicella nereidis</name>
    <dbReference type="NCBI Taxonomy" id="2052831"/>
    <lineage>
        <taxon>Archaea</taxon>
        <taxon>Methanobacteriati</taxon>
        <taxon>Methanobacteriota</taxon>
        <taxon>Stenosarchaea group</taxon>
        <taxon>Methanomicrobia</taxon>
        <taxon>Methanocellales</taxon>
        <taxon>Methanocellaceae</taxon>
        <taxon>Methanooceanicella</taxon>
    </lineage>
</organism>
<evidence type="ECO:0000313" key="8">
    <source>
        <dbReference type="EMBL" id="MCD1294103.1"/>
    </source>
</evidence>
<evidence type="ECO:0000256" key="4">
    <source>
        <dbReference type="ARBA" id="ARBA00023004"/>
    </source>
</evidence>
<evidence type="ECO:0000256" key="5">
    <source>
        <dbReference type="ARBA" id="ARBA00023014"/>
    </source>
</evidence>